<keyword evidence="1" id="KW-0812">Transmembrane</keyword>
<feature type="transmembrane region" description="Helical" evidence="1">
    <location>
        <begin position="174"/>
        <end position="193"/>
    </location>
</feature>
<protein>
    <submittedName>
        <fullName evidence="2">Uncharacterized protein</fullName>
    </submittedName>
</protein>
<keyword evidence="3" id="KW-1185">Reference proteome</keyword>
<organism evidence="2 3">
    <name type="scientific">Gonapodya prolifera (strain JEL478)</name>
    <name type="common">Monoblepharis prolifera</name>
    <dbReference type="NCBI Taxonomy" id="1344416"/>
    <lineage>
        <taxon>Eukaryota</taxon>
        <taxon>Fungi</taxon>
        <taxon>Fungi incertae sedis</taxon>
        <taxon>Chytridiomycota</taxon>
        <taxon>Chytridiomycota incertae sedis</taxon>
        <taxon>Monoblepharidomycetes</taxon>
        <taxon>Monoblepharidales</taxon>
        <taxon>Gonapodyaceae</taxon>
        <taxon>Gonapodya</taxon>
    </lineage>
</organism>
<keyword evidence="1" id="KW-1133">Transmembrane helix</keyword>
<proteinExistence type="predicted"/>
<accession>A0A139AUN6</accession>
<dbReference type="EMBL" id="KQ965735">
    <property type="protein sequence ID" value="KXS20419.1"/>
    <property type="molecule type" value="Genomic_DNA"/>
</dbReference>
<dbReference type="Proteomes" id="UP000070544">
    <property type="component" value="Unassembled WGS sequence"/>
</dbReference>
<dbReference type="AlphaFoldDB" id="A0A139AUN6"/>
<evidence type="ECO:0000313" key="2">
    <source>
        <dbReference type="EMBL" id="KXS20419.1"/>
    </source>
</evidence>
<evidence type="ECO:0000256" key="1">
    <source>
        <dbReference type="SAM" id="Phobius"/>
    </source>
</evidence>
<name>A0A139AUN6_GONPJ</name>
<evidence type="ECO:0000313" key="3">
    <source>
        <dbReference type="Proteomes" id="UP000070544"/>
    </source>
</evidence>
<gene>
    <name evidence="2" type="ORF">M427DRAFT_375264</name>
</gene>
<sequence length="242" mass="27153">MVNYTNQRKFWTEAVKAYSHEVLIGDATTWIPGRPESILDDAIVLYDAIHKNSVTGHGEVEIEPTTTIDLIYWLTEDLGCMLASCDPKDRNYNATIGFTYNETVSPLDNMIPDFLERARSFSQINGMKATQNFADDRLRFMEEISVDIQGGLYLIDTLVLQSYLPTGNAVAQKASIGIFVVCVVSFAALYIFNFQRMARARQMEMEALVNLIYMIPQSVVNTVPKIQRLIQSGGTSIGDDDN</sequence>
<reference evidence="2 3" key="1">
    <citation type="journal article" date="2015" name="Genome Biol. Evol.">
        <title>Phylogenomic analyses indicate that early fungi evolved digesting cell walls of algal ancestors of land plants.</title>
        <authorList>
            <person name="Chang Y."/>
            <person name="Wang S."/>
            <person name="Sekimoto S."/>
            <person name="Aerts A.L."/>
            <person name="Choi C."/>
            <person name="Clum A."/>
            <person name="LaButti K.M."/>
            <person name="Lindquist E.A."/>
            <person name="Yee Ngan C."/>
            <person name="Ohm R.A."/>
            <person name="Salamov A.A."/>
            <person name="Grigoriev I.V."/>
            <person name="Spatafora J.W."/>
            <person name="Berbee M.L."/>
        </authorList>
    </citation>
    <scope>NUCLEOTIDE SEQUENCE [LARGE SCALE GENOMIC DNA]</scope>
    <source>
        <strain evidence="2 3">JEL478</strain>
    </source>
</reference>
<dbReference type="OrthoDB" id="2150992at2759"/>
<keyword evidence="1" id="KW-0472">Membrane</keyword>
<dbReference type="STRING" id="1344416.A0A139AUN6"/>